<protein>
    <submittedName>
        <fullName evidence="6">Glycogen debranching protein GlgX</fullName>
        <ecNumber evidence="6">3.2.1.196</ecNumber>
    </submittedName>
</protein>
<dbReference type="CDD" id="cd11326">
    <property type="entry name" value="AmyAc_Glg_debranch"/>
    <property type="match status" value="1"/>
</dbReference>
<dbReference type="InterPro" id="IPR013780">
    <property type="entry name" value="Glyco_hydro_b"/>
</dbReference>
<dbReference type="Gene3D" id="3.20.20.80">
    <property type="entry name" value="Glycosidases"/>
    <property type="match status" value="1"/>
</dbReference>
<sequence length="768" mass="84305">MSYVHSPRTASCVPPLGVHLVPGGATVAVFAAHATCVELCLIDVSDSSASIPADPTAAAPETGVPGSRFVERRIPLKRTTFGVWHDFVPDITAGQFYGFRVHGEWNPQAGHRHNPAKLLVDPYARAITGALDYGQPSYGHVFTDPDSDAGSDPYGPADSTDSLGHVPLSVTVAPTDPCTLHERNERKPCIAWEQTVVYEAHVKGLTYQHPDVPEDIRGTYAALGHPALIAHLKGLGITSLELLPIHSFTSEPHLIDKGLTNYWGYNTLGFFAPHEAYASAAARAAGPQAVIDEVRGAVDALHGAGIEVILDVVYNHTAEGGVSGQHLSFKGLDNTSYYLHDGATPAQYADVTGCGNSLDFRRPKVVQLTLDSMRYWLQEIGVDGFRMDLAVTLGRDHGGFNPDHPLLVALQTDPVISHAKIIAEPWDVGPGGWQTGNFPVGTHEWNDRFRNSVRDFWLSDAKAASHGNSGSGIRELATRLSGSADMFGHSEPPLMRGPLASINFVTAHDGFTIADLVSYDHKHNQANGEESRDGTNDNRSWNHGVEGPLAQEDMWHVIAPMRRRSMRNLLATLILSSGVPMITAGDEVGRTQLGNNNAYCQDSQISWFNWEFNRWRQQLWETTTFLLELRRLLPALRVDEFFTGKPLPHDEDHQPDLAWYNESGTRLTIEEWNNPATRTFSMFRRGRIAEGSQSSDPHVLLVFNGQLNSTTMRLPVKDNSTRTWRLAWDSEWDTPQDQPDSTPLDAGADIELEALSLQVYLADSPGLG</sequence>
<dbReference type="CDD" id="cd02856">
    <property type="entry name" value="E_set_GDE_Isoamylase_N"/>
    <property type="match status" value="1"/>
</dbReference>
<evidence type="ECO:0000259" key="5">
    <source>
        <dbReference type="SMART" id="SM00642"/>
    </source>
</evidence>
<keyword evidence="2 6" id="KW-0378">Hydrolase</keyword>
<dbReference type="Gene3D" id="2.60.40.10">
    <property type="entry name" value="Immunoglobulins"/>
    <property type="match status" value="1"/>
</dbReference>
<dbReference type="InterPro" id="IPR004193">
    <property type="entry name" value="Glyco_hydro_13_N"/>
</dbReference>
<evidence type="ECO:0000313" key="6">
    <source>
        <dbReference type="EMBL" id="MFD2839712.1"/>
    </source>
</evidence>
<evidence type="ECO:0000256" key="2">
    <source>
        <dbReference type="ARBA" id="ARBA00022801"/>
    </source>
</evidence>
<keyword evidence="3 6" id="KW-0326">Glycosidase</keyword>
<dbReference type="SUPFAM" id="SSF51011">
    <property type="entry name" value="Glycosyl hydrolase domain"/>
    <property type="match status" value="1"/>
</dbReference>
<dbReference type="SMART" id="SM00642">
    <property type="entry name" value="Aamy"/>
    <property type="match status" value="1"/>
</dbReference>
<feature type="domain" description="Glycosyl hydrolase family 13 catalytic" evidence="5">
    <location>
        <begin position="218"/>
        <end position="630"/>
    </location>
</feature>
<dbReference type="NCBIfam" id="TIGR02100">
    <property type="entry name" value="glgX_debranch"/>
    <property type="match status" value="1"/>
</dbReference>
<evidence type="ECO:0000256" key="4">
    <source>
        <dbReference type="SAM" id="MobiDB-lite"/>
    </source>
</evidence>
<dbReference type="RefSeq" id="WP_377465254.1">
    <property type="nucleotide sequence ID" value="NZ_JBHUOP010000002.1"/>
</dbReference>
<comment type="similarity">
    <text evidence="1">Belongs to the glycosyl hydrolase 13 family.</text>
</comment>
<dbReference type="GO" id="GO:0120549">
    <property type="term" value="F:limit dextrin alpha-1,6-maltotetraose-hydrolase activity"/>
    <property type="evidence" value="ECO:0007669"/>
    <property type="project" value="UniProtKB-EC"/>
</dbReference>
<feature type="region of interest" description="Disordered" evidence="4">
    <location>
        <begin position="525"/>
        <end position="545"/>
    </location>
</feature>
<evidence type="ECO:0000313" key="7">
    <source>
        <dbReference type="Proteomes" id="UP001597391"/>
    </source>
</evidence>
<gene>
    <name evidence="6" type="primary">glgX</name>
    <name evidence="6" type="ORF">ACFSYH_03910</name>
</gene>
<dbReference type="EMBL" id="JBHUOP010000002">
    <property type="protein sequence ID" value="MFD2839712.1"/>
    <property type="molecule type" value="Genomic_DNA"/>
</dbReference>
<dbReference type="InterPro" id="IPR011837">
    <property type="entry name" value="Glycogen_debranch_GlgX"/>
</dbReference>
<dbReference type="InterPro" id="IPR014756">
    <property type="entry name" value="Ig_E-set"/>
</dbReference>
<dbReference type="SUPFAM" id="SSF51445">
    <property type="entry name" value="(Trans)glycosidases"/>
    <property type="match status" value="1"/>
</dbReference>
<dbReference type="Proteomes" id="UP001597391">
    <property type="component" value="Unassembled WGS sequence"/>
</dbReference>
<dbReference type="EC" id="3.2.1.196" evidence="6"/>
<dbReference type="InterPro" id="IPR017853">
    <property type="entry name" value="GH"/>
</dbReference>
<evidence type="ECO:0000256" key="3">
    <source>
        <dbReference type="ARBA" id="ARBA00023295"/>
    </source>
</evidence>
<dbReference type="InterPro" id="IPR006047">
    <property type="entry name" value="GH13_cat_dom"/>
</dbReference>
<dbReference type="PANTHER" id="PTHR43002">
    <property type="entry name" value="GLYCOGEN DEBRANCHING ENZYME"/>
    <property type="match status" value="1"/>
</dbReference>
<comment type="caution">
    <text evidence="6">The sequence shown here is derived from an EMBL/GenBank/DDBJ whole genome shotgun (WGS) entry which is preliminary data.</text>
</comment>
<feature type="compositionally biased region" description="Basic and acidic residues" evidence="4">
    <location>
        <begin position="525"/>
        <end position="536"/>
    </location>
</feature>
<reference evidence="7" key="1">
    <citation type="journal article" date="2019" name="Int. J. Syst. Evol. Microbiol.">
        <title>The Global Catalogue of Microorganisms (GCM) 10K type strain sequencing project: providing services to taxonomists for standard genome sequencing and annotation.</title>
        <authorList>
            <consortium name="The Broad Institute Genomics Platform"/>
            <consortium name="The Broad Institute Genome Sequencing Center for Infectious Disease"/>
            <person name="Wu L."/>
            <person name="Ma J."/>
        </authorList>
    </citation>
    <scope>NUCLEOTIDE SEQUENCE [LARGE SCALE GENOMIC DNA]</scope>
    <source>
        <strain evidence="7">KCTC 33576</strain>
    </source>
</reference>
<dbReference type="Pfam" id="PF02922">
    <property type="entry name" value="CBM_48"/>
    <property type="match status" value="1"/>
</dbReference>
<organism evidence="6 7">
    <name type="scientific">Populibacterium corticicola</name>
    <dbReference type="NCBI Taxonomy" id="1812826"/>
    <lineage>
        <taxon>Bacteria</taxon>
        <taxon>Bacillati</taxon>
        <taxon>Actinomycetota</taxon>
        <taxon>Actinomycetes</taxon>
        <taxon>Micrococcales</taxon>
        <taxon>Jonesiaceae</taxon>
        <taxon>Populibacterium</taxon>
    </lineage>
</organism>
<dbReference type="InterPro" id="IPR013783">
    <property type="entry name" value="Ig-like_fold"/>
</dbReference>
<accession>A0ABW5XDL4</accession>
<dbReference type="Pfam" id="PF00128">
    <property type="entry name" value="Alpha-amylase"/>
    <property type="match status" value="1"/>
</dbReference>
<evidence type="ECO:0000256" key="1">
    <source>
        <dbReference type="ARBA" id="ARBA00008061"/>
    </source>
</evidence>
<proteinExistence type="inferred from homology"/>
<dbReference type="InterPro" id="IPR044505">
    <property type="entry name" value="GlgX_Isoamylase_N_E_set"/>
</dbReference>
<name>A0ABW5XDL4_9MICO</name>
<dbReference type="Gene3D" id="2.60.40.1180">
    <property type="entry name" value="Golgi alpha-mannosidase II"/>
    <property type="match status" value="1"/>
</dbReference>
<keyword evidence="7" id="KW-1185">Reference proteome</keyword>
<dbReference type="SUPFAM" id="SSF81296">
    <property type="entry name" value="E set domains"/>
    <property type="match status" value="1"/>
</dbReference>